<dbReference type="InterPro" id="IPR020592">
    <property type="entry name" value="Ribosomal_bS16_CS"/>
</dbReference>
<proteinExistence type="inferred from homology"/>
<dbReference type="EMBL" id="LCIL01000007">
    <property type="protein sequence ID" value="KKT54299.1"/>
    <property type="molecule type" value="Genomic_DNA"/>
</dbReference>
<name>A0A837I8N4_9BACT</name>
<dbReference type="GO" id="GO:0015935">
    <property type="term" value="C:small ribosomal subunit"/>
    <property type="evidence" value="ECO:0007669"/>
    <property type="project" value="TreeGrafter"/>
</dbReference>
<dbReference type="InterPro" id="IPR023803">
    <property type="entry name" value="Ribosomal_bS16_dom_sf"/>
</dbReference>
<accession>A0A837I8N4</accession>
<dbReference type="HAMAP" id="MF_00385">
    <property type="entry name" value="Ribosomal_bS16"/>
    <property type="match status" value="1"/>
</dbReference>
<dbReference type="GO" id="GO:0006412">
    <property type="term" value="P:translation"/>
    <property type="evidence" value="ECO:0007669"/>
    <property type="project" value="UniProtKB-UniRule"/>
</dbReference>
<reference evidence="4 5" key="1">
    <citation type="journal article" date="2015" name="Nature">
        <title>rRNA introns, odd ribosomes, and small enigmatic genomes across a large radiation of phyla.</title>
        <authorList>
            <person name="Brown C.T."/>
            <person name="Hug L.A."/>
            <person name="Thomas B.C."/>
            <person name="Sharon I."/>
            <person name="Castelle C.J."/>
            <person name="Singh A."/>
            <person name="Wilkins M.J."/>
            <person name="Williams K.H."/>
            <person name="Banfield J.F."/>
        </authorList>
    </citation>
    <scope>NUCLEOTIDE SEQUENCE [LARGE SCALE GENOMIC DNA]</scope>
</reference>
<comment type="caution">
    <text evidence="4">The sequence shown here is derived from an EMBL/GenBank/DDBJ whole genome shotgun (WGS) entry which is preliminary data.</text>
</comment>
<dbReference type="GO" id="GO:0005737">
    <property type="term" value="C:cytoplasm"/>
    <property type="evidence" value="ECO:0007669"/>
    <property type="project" value="UniProtKB-ARBA"/>
</dbReference>
<dbReference type="AlphaFoldDB" id="A0A837I8N4"/>
<keyword evidence="2 3" id="KW-0687">Ribonucleoprotein</keyword>
<protein>
    <recommendedName>
        <fullName evidence="3">Small ribosomal subunit protein bS16</fullName>
    </recommendedName>
</protein>
<dbReference type="InterPro" id="IPR000307">
    <property type="entry name" value="Ribosomal_bS16"/>
</dbReference>
<dbReference type="Gene3D" id="3.30.1320.10">
    <property type="match status" value="1"/>
</dbReference>
<organism evidence="4 5">
    <name type="scientific">Candidatus Woesebacteria bacterium GW2011_GWA1_44_23</name>
    <dbReference type="NCBI Taxonomy" id="1618558"/>
    <lineage>
        <taxon>Bacteria</taxon>
        <taxon>Candidatus Woeseibacteriota</taxon>
    </lineage>
</organism>
<dbReference type="Proteomes" id="UP000034525">
    <property type="component" value="Unassembled WGS sequence"/>
</dbReference>
<evidence type="ECO:0000256" key="3">
    <source>
        <dbReference type="HAMAP-Rule" id="MF_00385"/>
    </source>
</evidence>
<evidence type="ECO:0000256" key="2">
    <source>
        <dbReference type="ARBA" id="ARBA00023274"/>
    </source>
</evidence>
<dbReference type="NCBIfam" id="TIGR00002">
    <property type="entry name" value="S16"/>
    <property type="match status" value="1"/>
</dbReference>
<comment type="similarity">
    <text evidence="3">Belongs to the bacterial ribosomal protein bS16 family.</text>
</comment>
<keyword evidence="1 3" id="KW-0689">Ribosomal protein</keyword>
<evidence type="ECO:0000313" key="5">
    <source>
        <dbReference type="Proteomes" id="UP000034525"/>
    </source>
</evidence>
<evidence type="ECO:0000256" key="1">
    <source>
        <dbReference type="ARBA" id="ARBA00022980"/>
    </source>
</evidence>
<dbReference type="GO" id="GO:0003735">
    <property type="term" value="F:structural constituent of ribosome"/>
    <property type="evidence" value="ECO:0007669"/>
    <property type="project" value="InterPro"/>
</dbReference>
<evidence type="ECO:0000313" key="4">
    <source>
        <dbReference type="EMBL" id="KKT54299.1"/>
    </source>
</evidence>
<dbReference type="PANTHER" id="PTHR12919">
    <property type="entry name" value="30S RIBOSOMAL PROTEIN S16"/>
    <property type="match status" value="1"/>
</dbReference>
<dbReference type="Pfam" id="PF00886">
    <property type="entry name" value="Ribosomal_S16"/>
    <property type="match status" value="1"/>
</dbReference>
<dbReference type="PANTHER" id="PTHR12919:SF20">
    <property type="entry name" value="SMALL RIBOSOMAL SUBUNIT PROTEIN BS16M"/>
    <property type="match status" value="1"/>
</dbReference>
<sequence>MVTIRLSRYGRKKAPFYRVVAVDSSKKATGKYLEMVGTWNPAKKDLKLEKEKIQSWIEKGATLSATVRRFLETGK</sequence>
<dbReference type="PROSITE" id="PS00732">
    <property type="entry name" value="RIBOSOMAL_S16"/>
    <property type="match status" value="1"/>
</dbReference>
<gene>
    <name evidence="3" type="primary">rpsP</name>
    <name evidence="4" type="ORF">UW47_C0007G0019</name>
</gene>
<dbReference type="SUPFAM" id="SSF54565">
    <property type="entry name" value="Ribosomal protein S16"/>
    <property type="match status" value="1"/>
</dbReference>